<feature type="transmembrane region" description="Helical" evidence="7">
    <location>
        <begin position="226"/>
        <end position="244"/>
    </location>
</feature>
<dbReference type="CDD" id="cd17321">
    <property type="entry name" value="MFS_MMR_MDR_like"/>
    <property type="match status" value="1"/>
</dbReference>
<dbReference type="Gene3D" id="1.20.1250.20">
    <property type="entry name" value="MFS general substrate transporter like domains"/>
    <property type="match status" value="2"/>
</dbReference>
<evidence type="ECO:0000256" key="4">
    <source>
        <dbReference type="ARBA" id="ARBA00022692"/>
    </source>
</evidence>
<feature type="transmembrane region" description="Helical" evidence="7">
    <location>
        <begin position="256"/>
        <end position="280"/>
    </location>
</feature>
<evidence type="ECO:0000256" key="3">
    <source>
        <dbReference type="ARBA" id="ARBA00022475"/>
    </source>
</evidence>
<feature type="transmembrane region" description="Helical" evidence="7">
    <location>
        <begin position="401"/>
        <end position="424"/>
    </location>
</feature>
<proteinExistence type="predicted"/>
<dbReference type="SUPFAM" id="SSF103473">
    <property type="entry name" value="MFS general substrate transporter"/>
    <property type="match status" value="1"/>
</dbReference>
<keyword evidence="3" id="KW-1003">Cell membrane</keyword>
<organism evidence="9 10">
    <name type="scientific">Devosia yakushimensis</name>
    <dbReference type="NCBI Taxonomy" id="470028"/>
    <lineage>
        <taxon>Bacteria</taxon>
        <taxon>Pseudomonadati</taxon>
        <taxon>Pseudomonadota</taxon>
        <taxon>Alphaproteobacteria</taxon>
        <taxon>Hyphomicrobiales</taxon>
        <taxon>Devosiaceae</taxon>
        <taxon>Devosia</taxon>
    </lineage>
</organism>
<feature type="transmembrane region" description="Helical" evidence="7">
    <location>
        <begin position="196"/>
        <end position="214"/>
    </location>
</feature>
<reference evidence="9" key="1">
    <citation type="journal article" date="2014" name="Int. J. Syst. Evol. Microbiol.">
        <title>Complete genome of a new Firmicutes species belonging to the dominant human colonic microbiota ('Ruminococcus bicirculans') reveals two chromosomes and a selective capacity to utilize plant glucans.</title>
        <authorList>
            <consortium name="NISC Comparative Sequencing Program"/>
            <person name="Wegmann U."/>
            <person name="Louis P."/>
            <person name="Goesmann A."/>
            <person name="Henrissat B."/>
            <person name="Duncan S.H."/>
            <person name="Flint H.J."/>
        </authorList>
    </citation>
    <scope>NUCLEOTIDE SEQUENCE</scope>
    <source>
        <strain evidence="9">NBRC 103855</strain>
    </source>
</reference>
<dbReference type="RefSeq" id="WP_284394290.1">
    <property type="nucleotide sequence ID" value="NZ_BSNG01000004.1"/>
</dbReference>
<keyword evidence="10" id="KW-1185">Reference proteome</keyword>
<dbReference type="EMBL" id="BSNG01000004">
    <property type="protein sequence ID" value="GLQ12371.1"/>
    <property type="molecule type" value="Genomic_DNA"/>
</dbReference>
<evidence type="ECO:0000256" key="6">
    <source>
        <dbReference type="ARBA" id="ARBA00023136"/>
    </source>
</evidence>
<feature type="transmembrane region" description="Helical" evidence="7">
    <location>
        <begin position="46"/>
        <end position="64"/>
    </location>
</feature>
<evidence type="ECO:0000313" key="9">
    <source>
        <dbReference type="EMBL" id="GLQ12371.1"/>
    </source>
</evidence>
<feature type="transmembrane region" description="Helical" evidence="7">
    <location>
        <begin position="101"/>
        <end position="122"/>
    </location>
</feature>
<dbReference type="PANTHER" id="PTHR42718">
    <property type="entry name" value="MAJOR FACILITATOR SUPERFAMILY MULTIDRUG TRANSPORTER MFSC"/>
    <property type="match status" value="1"/>
</dbReference>
<feature type="transmembrane region" description="Helical" evidence="7">
    <location>
        <begin position="76"/>
        <end position="95"/>
    </location>
</feature>
<evidence type="ECO:0000256" key="1">
    <source>
        <dbReference type="ARBA" id="ARBA00004651"/>
    </source>
</evidence>
<evidence type="ECO:0000259" key="8">
    <source>
        <dbReference type="PROSITE" id="PS50850"/>
    </source>
</evidence>
<gene>
    <name evidence="9" type="primary">smvA</name>
    <name evidence="9" type="ORF">GCM10007913_43040</name>
</gene>
<feature type="domain" description="Major facilitator superfamily (MFS) profile" evidence="8">
    <location>
        <begin position="10"/>
        <end position="496"/>
    </location>
</feature>
<accession>A0ABQ5UNR2</accession>
<keyword evidence="6 7" id="KW-0472">Membrane</keyword>
<feature type="transmembrane region" description="Helical" evidence="7">
    <location>
        <begin position="300"/>
        <end position="322"/>
    </location>
</feature>
<feature type="transmembrane region" description="Helical" evidence="7">
    <location>
        <begin position="162"/>
        <end position="184"/>
    </location>
</feature>
<feature type="transmembrane region" description="Helical" evidence="7">
    <location>
        <begin position="134"/>
        <end position="156"/>
    </location>
</feature>
<keyword evidence="5 7" id="KW-1133">Transmembrane helix</keyword>
<feature type="transmembrane region" description="Helical" evidence="7">
    <location>
        <begin position="329"/>
        <end position="348"/>
    </location>
</feature>
<feature type="transmembrane region" description="Helical" evidence="7">
    <location>
        <begin position="473"/>
        <end position="492"/>
    </location>
</feature>
<dbReference type="InterPro" id="IPR020846">
    <property type="entry name" value="MFS_dom"/>
</dbReference>
<feature type="transmembrane region" description="Helical" evidence="7">
    <location>
        <begin position="12"/>
        <end position="40"/>
    </location>
</feature>
<comment type="caution">
    <text evidence="9">The sequence shown here is derived from an EMBL/GenBank/DDBJ whole genome shotgun (WGS) entry which is preliminary data.</text>
</comment>
<dbReference type="PROSITE" id="PS50850">
    <property type="entry name" value="MFS"/>
    <property type="match status" value="1"/>
</dbReference>
<comment type="subcellular location">
    <subcellularLocation>
        <location evidence="1">Cell membrane</location>
        <topology evidence="1">Multi-pass membrane protein</topology>
    </subcellularLocation>
</comment>
<sequence length="506" mass="51653">MSWSANRWLTLVAVMLAFVPIVVDMTILHIAVPSLTLALGASGTEILWIIDIYPLMMAGLLVPMGTLADRLGYRRMMLVGLAIFVVASVLAAFAPSAMLLIGARVLLALGASMVMPSILAIIRQTFEDDRERAIALGLWGTVGSAGAALGPLAGGILLEHFWWGSVFLVNVPIMLVVWPLAYFAVPKRKPQGGGNWTIGQALILIGGLIATVYAVKSGFKTGSSPLVTGATLVMGLSLLAWFARQQLTAASPMLDLALFARPAISMGMIIALVVSGSLAGVELTIAQELQFVVGKSPLEAGLFMLPLVVASALGGPLAGYLTNLLGLRLVAVASLVVSAAALAGLGVSDFHQPGLGVIVCMVLLGLSLSIGLTASSIAIMGSAPAEKAGAAGSLEATGYELGAGLGITFFGVLLAASYGAGMIVPQTLAGQVPEGALHSIGEAMVAAQGLGGAEGLALEAAARQAFSSAHGTVLLTAASLIGILAIAVLIALRNYREPAAVVARQH</sequence>
<feature type="transmembrane region" description="Helical" evidence="7">
    <location>
        <begin position="354"/>
        <end position="380"/>
    </location>
</feature>
<evidence type="ECO:0000313" key="10">
    <source>
        <dbReference type="Proteomes" id="UP001161406"/>
    </source>
</evidence>
<evidence type="ECO:0000256" key="2">
    <source>
        <dbReference type="ARBA" id="ARBA00022448"/>
    </source>
</evidence>
<evidence type="ECO:0000256" key="7">
    <source>
        <dbReference type="SAM" id="Phobius"/>
    </source>
</evidence>
<keyword evidence="4 7" id="KW-0812">Transmembrane</keyword>
<evidence type="ECO:0000256" key="5">
    <source>
        <dbReference type="ARBA" id="ARBA00022989"/>
    </source>
</evidence>
<dbReference type="PANTHER" id="PTHR42718:SF47">
    <property type="entry name" value="METHYL VIOLOGEN RESISTANCE PROTEIN SMVA"/>
    <property type="match status" value="1"/>
</dbReference>
<dbReference type="InterPro" id="IPR036259">
    <property type="entry name" value="MFS_trans_sf"/>
</dbReference>
<reference evidence="9" key="2">
    <citation type="submission" date="2023-01" db="EMBL/GenBank/DDBJ databases">
        <title>Draft genome sequence of Devosia yakushimensis strain NBRC 103855.</title>
        <authorList>
            <person name="Sun Q."/>
            <person name="Mori K."/>
        </authorList>
    </citation>
    <scope>NUCLEOTIDE SEQUENCE</scope>
    <source>
        <strain evidence="9">NBRC 103855</strain>
    </source>
</reference>
<dbReference type="InterPro" id="IPR011701">
    <property type="entry name" value="MFS"/>
</dbReference>
<protein>
    <submittedName>
        <fullName evidence="9">MFS transporter</fullName>
    </submittedName>
</protein>
<keyword evidence="2" id="KW-0813">Transport</keyword>
<name>A0ABQ5UNR2_9HYPH</name>
<dbReference type="Proteomes" id="UP001161406">
    <property type="component" value="Unassembled WGS sequence"/>
</dbReference>
<dbReference type="Pfam" id="PF07690">
    <property type="entry name" value="MFS_1"/>
    <property type="match status" value="1"/>
</dbReference>